<dbReference type="GO" id="GO:0003677">
    <property type="term" value="F:DNA binding"/>
    <property type="evidence" value="ECO:0007669"/>
    <property type="project" value="InterPro"/>
</dbReference>
<dbReference type="RefSeq" id="WP_135182955.1">
    <property type="nucleotide sequence ID" value="NZ_JADGKZ010000034.1"/>
</dbReference>
<proteinExistence type="predicted"/>
<evidence type="ECO:0000259" key="1">
    <source>
        <dbReference type="Pfam" id="PF02229"/>
    </source>
</evidence>
<dbReference type="Proteomes" id="UP000297253">
    <property type="component" value="Unassembled WGS sequence"/>
</dbReference>
<comment type="caution">
    <text evidence="2">The sequence shown here is derived from an EMBL/GenBank/DDBJ whole genome shotgun (WGS) entry which is preliminary data.</text>
</comment>
<name>A0A4Y9J6J6_9STRE</name>
<sequence length="88" mass="10135">MTEDTTNHFTFQVIDRVAVLSTDSKGWTKELNLISYNEKPAVWDIRKWSPNGKMSRGITLKNEELIALKEALQTLEMEKGEHTHGYGR</sequence>
<protein>
    <recommendedName>
        <fullName evidence="1">Transcriptional coactivator p15 (PC4) C-terminal domain-containing protein</fullName>
    </recommendedName>
</protein>
<organism evidence="2 3">
    <name type="scientific">Streptococcus cuniculi</name>
    <dbReference type="NCBI Taxonomy" id="1432788"/>
    <lineage>
        <taxon>Bacteria</taxon>
        <taxon>Bacillati</taxon>
        <taxon>Bacillota</taxon>
        <taxon>Bacilli</taxon>
        <taxon>Lactobacillales</taxon>
        <taxon>Streptococcaceae</taxon>
        <taxon>Streptococcus</taxon>
    </lineage>
</organism>
<evidence type="ECO:0000313" key="3">
    <source>
        <dbReference type="Proteomes" id="UP000297253"/>
    </source>
</evidence>
<reference evidence="2 3" key="1">
    <citation type="submission" date="2019-03" db="EMBL/GenBank/DDBJ databases">
        <title>Diversity of the mouse oral microbiome.</title>
        <authorList>
            <person name="Joseph S."/>
            <person name="Aduse-Opoku J."/>
            <person name="Curtis M."/>
            <person name="Wade W."/>
            <person name="Hashim A."/>
        </authorList>
    </citation>
    <scope>NUCLEOTIDE SEQUENCE [LARGE SCALE GENOMIC DNA]</scope>
    <source>
        <strain evidence="2 3">WM131</strain>
    </source>
</reference>
<accession>A0A4Y9J6J6</accession>
<dbReference type="EMBL" id="SPPD01000034">
    <property type="protein sequence ID" value="TFU96633.1"/>
    <property type="molecule type" value="Genomic_DNA"/>
</dbReference>
<evidence type="ECO:0000313" key="2">
    <source>
        <dbReference type="EMBL" id="TFU96633.1"/>
    </source>
</evidence>
<dbReference type="InterPro" id="IPR003173">
    <property type="entry name" value="PC4_C"/>
</dbReference>
<dbReference type="Pfam" id="PF02229">
    <property type="entry name" value="PC4"/>
    <property type="match status" value="1"/>
</dbReference>
<gene>
    <name evidence="2" type="ORF">E4T82_11770</name>
</gene>
<dbReference type="AlphaFoldDB" id="A0A4Y9J6J6"/>
<dbReference type="OrthoDB" id="7067273at2"/>
<dbReference type="GO" id="GO:0006355">
    <property type="term" value="P:regulation of DNA-templated transcription"/>
    <property type="evidence" value="ECO:0007669"/>
    <property type="project" value="InterPro"/>
</dbReference>
<dbReference type="Gene3D" id="2.30.31.70">
    <property type="match status" value="1"/>
</dbReference>
<feature type="domain" description="Transcriptional coactivator p15 (PC4) C-terminal" evidence="1">
    <location>
        <begin position="25"/>
        <end position="71"/>
    </location>
</feature>